<proteinExistence type="inferred from homology"/>
<evidence type="ECO:0000256" key="5">
    <source>
        <dbReference type="ARBA" id="ARBA00022729"/>
    </source>
</evidence>
<dbReference type="EC" id="3.4.-.-" evidence="9"/>
<feature type="chain" id="PRO_5005103550" description="Peptide hydrolase" evidence="9">
    <location>
        <begin position="18"/>
        <end position="371"/>
    </location>
</feature>
<dbReference type="InterPro" id="IPR007484">
    <property type="entry name" value="Peptidase_M28"/>
</dbReference>
<dbReference type="HOGENOM" id="CLU_025866_0_0_1"/>
<dbReference type="PANTHER" id="PTHR12147:SF56">
    <property type="entry name" value="AMINOPEPTIDASE YDR415C-RELATED"/>
    <property type="match status" value="1"/>
</dbReference>
<keyword evidence="5 9" id="KW-0732">Signal</keyword>
<dbReference type="Proteomes" id="UP000027195">
    <property type="component" value="Unassembled WGS sequence"/>
</dbReference>
<evidence type="ECO:0000313" key="12">
    <source>
        <dbReference type="Proteomes" id="UP000027195"/>
    </source>
</evidence>
<evidence type="ECO:0000256" key="9">
    <source>
        <dbReference type="RuleBase" id="RU361240"/>
    </source>
</evidence>
<dbReference type="GO" id="GO:0004177">
    <property type="term" value="F:aminopeptidase activity"/>
    <property type="evidence" value="ECO:0007669"/>
    <property type="project" value="UniProtKB-KW"/>
</dbReference>
<keyword evidence="4 9" id="KW-0479">Metal-binding</keyword>
<dbReference type="Gene3D" id="3.40.630.10">
    <property type="entry name" value="Zn peptidases"/>
    <property type="match status" value="1"/>
</dbReference>
<comment type="cofactor">
    <cofactor evidence="1">
        <name>Zn(2+)</name>
        <dbReference type="ChEBI" id="CHEBI:29105"/>
    </cofactor>
</comment>
<protein>
    <recommendedName>
        <fullName evidence="9">Peptide hydrolase</fullName>
        <ecNumber evidence="9">3.4.-.-</ecNumber>
    </recommendedName>
</protein>
<keyword evidence="2" id="KW-0031">Aminopeptidase</keyword>
<dbReference type="Pfam" id="PF04389">
    <property type="entry name" value="Peptidase_M28"/>
    <property type="match status" value="1"/>
</dbReference>
<keyword evidence="6 9" id="KW-0378">Hydrolase</keyword>
<name>A0A067N4E8_BOTB1</name>
<keyword evidence="3 9" id="KW-0645">Protease</keyword>
<comment type="similarity">
    <text evidence="8">Belongs to the peptidase M28 family. M28E subfamily.</text>
</comment>
<evidence type="ECO:0000256" key="6">
    <source>
        <dbReference type="ARBA" id="ARBA00022801"/>
    </source>
</evidence>
<organism evidence="11 12">
    <name type="scientific">Botryobasidium botryosum (strain FD-172 SS1)</name>
    <dbReference type="NCBI Taxonomy" id="930990"/>
    <lineage>
        <taxon>Eukaryota</taxon>
        <taxon>Fungi</taxon>
        <taxon>Dikarya</taxon>
        <taxon>Basidiomycota</taxon>
        <taxon>Agaricomycotina</taxon>
        <taxon>Agaricomycetes</taxon>
        <taxon>Cantharellales</taxon>
        <taxon>Botryobasidiaceae</taxon>
        <taxon>Botryobasidium</taxon>
    </lineage>
</organism>
<accession>A0A067N4E8</accession>
<evidence type="ECO:0000256" key="8">
    <source>
        <dbReference type="ARBA" id="ARBA00043962"/>
    </source>
</evidence>
<dbReference type="AlphaFoldDB" id="A0A067N4E8"/>
<keyword evidence="7 9" id="KW-0862">Zinc</keyword>
<keyword evidence="12" id="KW-1185">Reference proteome</keyword>
<sequence length="371" mass="39640">MKANLFLALALLGLTSALPISSEEITKNAAKGLRLLSLSDTKPLVWKTEDEKLELIKADIGFFDVTDTYETDLANEARELDVKIEATYAAPSHKAEVTPILAALSTTNMQNYLATLTAFNNRYYKSTTGAQASQSIFNTLKDIANGKSGITVSEFTHSWGQSSIIARFDASGPITILGAHLDSVNSRDPTNGRSPGADDDGTGTVNLIESFRALVAANFKPSTPVEFHFYSGEEGGLLGSQAIATNYKSAGKAVKAMIEFDMTAYFAPGSKEVFAVNTDYADAGLNTFIGQLASAYSLLPVANDKCGYACSDHASWYKSGFPTAHPFEAVTGNDNPNIHSTGDTTSVNGFSWAHSLQFAKLATAFAYELGI</sequence>
<dbReference type="CDD" id="cd03879">
    <property type="entry name" value="M28_AAP"/>
    <property type="match status" value="1"/>
</dbReference>
<dbReference type="SUPFAM" id="SSF53187">
    <property type="entry name" value="Zn-dependent exopeptidases"/>
    <property type="match status" value="1"/>
</dbReference>
<gene>
    <name evidence="11" type="ORF">BOTBODRAFT_28491</name>
</gene>
<evidence type="ECO:0000256" key="2">
    <source>
        <dbReference type="ARBA" id="ARBA00022438"/>
    </source>
</evidence>
<dbReference type="OrthoDB" id="2214at2759"/>
<dbReference type="GO" id="GO:0006508">
    <property type="term" value="P:proteolysis"/>
    <property type="evidence" value="ECO:0007669"/>
    <property type="project" value="UniProtKB-KW"/>
</dbReference>
<dbReference type="InterPro" id="IPR045175">
    <property type="entry name" value="M28_fam"/>
</dbReference>
<reference evidence="12" key="1">
    <citation type="journal article" date="2014" name="Proc. Natl. Acad. Sci. U.S.A.">
        <title>Extensive sampling of basidiomycete genomes demonstrates inadequacy of the white-rot/brown-rot paradigm for wood decay fungi.</title>
        <authorList>
            <person name="Riley R."/>
            <person name="Salamov A.A."/>
            <person name="Brown D.W."/>
            <person name="Nagy L.G."/>
            <person name="Floudas D."/>
            <person name="Held B.W."/>
            <person name="Levasseur A."/>
            <person name="Lombard V."/>
            <person name="Morin E."/>
            <person name="Otillar R."/>
            <person name="Lindquist E.A."/>
            <person name="Sun H."/>
            <person name="LaButti K.M."/>
            <person name="Schmutz J."/>
            <person name="Jabbour D."/>
            <person name="Luo H."/>
            <person name="Baker S.E."/>
            <person name="Pisabarro A.G."/>
            <person name="Walton J.D."/>
            <person name="Blanchette R.A."/>
            <person name="Henrissat B."/>
            <person name="Martin F."/>
            <person name="Cullen D."/>
            <person name="Hibbett D.S."/>
            <person name="Grigoriev I.V."/>
        </authorList>
    </citation>
    <scope>NUCLEOTIDE SEQUENCE [LARGE SCALE GENOMIC DNA]</scope>
    <source>
        <strain evidence="12">FD-172 SS1</strain>
    </source>
</reference>
<dbReference type="GO" id="GO:0046872">
    <property type="term" value="F:metal ion binding"/>
    <property type="evidence" value="ECO:0007669"/>
    <property type="project" value="UniProtKB-KW"/>
</dbReference>
<evidence type="ECO:0000256" key="4">
    <source>
        <dbReference type="ARBA" id="ARBA00022723"/>
    </source>
</evidence>
<feature type="signal peptide" evidence="9">
    <location>
        <begin position="1"/>
        <end position="17"/>
    </location>
</feature>
<feature type="domain" description="Peptidase M28" evidence="10">
    <location>
        <begin position="174"/>
        <end position="360"/>
    </location>
</feature>
<evidence type="ECO:0000256" key="7">
    <source>
        <dbReference type="ARBA" id="ARBA00022833"/>
    </source>
</evidence>
<dbReference type="PANTHER" id="PTHR12147">
    <property type="entry name" value="METALLOPEPTIDASE M28 FAMILY MEMBER"/>
    <property type="match status" value="1"/>
</dbReference>
<dbReference type="InParanoid" id="A0A067N4E8"/>
<evidence type="ECO:0000313" key="11">
    <source>
        <dbReference type="EMBL" id="KDQ19012.1"/>
    </source>
</evidence>
<dbReference type="GO" id="GO:0008235">
    <property type="term" value="F:metalloexopeptidase activity"/>
    <property type="evidence" value="ECO:0007669"/>
    <property type="project" value="InterPro"/>
</dbReference>
<dbReference type="STRING" id="930990.A0A067N4E8"/>
<evidence type="ECO:0000256" key="3">
    <source>
        <dbReference type="ARBA" id="ARBA00022670"/>
    </source>
</evidence>
<evidence type="ECO:0000259" key="10">
    <source>
        <dbReference type="Pfam" id="PF04389"/>
    </source>
</evidence>
<dbReference type="EMBL" id="KL198020">
    <property type="protein sequence ID" value="KDQ19012.1"/>
    <property type="molecule type" value="Genomic_DNA"/>
</dbReference>
<evidence type="ECO:0000256" key="1">
    <source>
        <dbReference type="ARBA" id="ARBA00001947"/>
    </source>
</evidence>